<gene>
    <name evidence="1" type="ORF">EZS28_036422</name>
</gene>
<comment type="caution">
    <text evidence="1">The sequence shown here is derived from an EMBL/GenBank/DDBJ whole genome shotgun (WGS) entry which is preliminary data.</text>
</comment>
<proteinExistence type="predicted"/>
<sequence length="334" mass="38955">MDAHIKECMMKLGNPNKQVRLEKFSKPFAPHITSNQTYKYLLSHNRLQEYKPTQYYITFLFNSVFQQEDDIKYPVIKPISVASANKTKSGIKTCYFDATSVATNSVCCSEANFVDQWLDYLFSEAKQVKIDNRYSDEVPQRYEVPVIGFDSLKTSITLIFRNIQSKNYEIVDFVGQTSSPKYSKVKPTEKYLEIMKKQDQNVNSICLKFLDAKNYLVDNISFEKFIEDLGQVKFQENNLLEHPQSGQDAIVSQSKLMINSIDFLINLYFKNKIDLLANKSLAKLACLDKYSHVYKNFDIDTDYTPQTDDPPFNLTEKQWKYKVESYKEQDKLKK</sequence>
<dbReference type="OrthoDB" id="5988713at2759"/>
<evidence type="ECO:0000313" key="2">
    <source>
        <dbReference type="Proteomes" id="UP000324800"/>
    </source>
</evidence>
<protein>
    <submittedName>
        <fullName evidence="1">Uncharacterized protein</fullName>
    </submittedName>
</protein>
<reference evidence="1 2" key="1">
    <citation type="submission" date="2019-03" db="EMBL/GenBank/DDBJ databases">
        <title>Single cell metagenomics reveals metabolic interactions within the superorganism composed of flagellate Streblomastix strix and complex community of Bacteroidetes bacteria on its surface.</title>
        <authorList>
            <person name="Treitli S.C."/>
            <person name="Kolisko M."/>
            <person name="Husnik F."/>
            <person name="Keeling P."/>
            <person name="Hampl V."/>
        </authorList>
    </citation>
    <scope>NUCLEOTIDE SEQUENCE [LARGE SCALE GENOMIC DNA]</scope>
    <source>
        <strain evidence="1">ST1C</strain>
    </source>
</reference>
<evidence type="ECO:0000313" key="1">
    <source>
        <dbReference type="EMBL" id="KAA6368051.1"/>
    </source>
</evidence>
<dbReference type="AlphaFoldDB" id="A0A5J4UDP9"/>
<dbReference type="EMBL" id="SNRW01017719">
    <property type="protein sequence ID" value="KAA6368051.1"/>
    <property type="molecule type" value="Genomic_DNA"/>
</dbReference>
<organism evidence="1 2">
    <name type="scientific">Streblomastix strix</name>
    <dbReference type="NCBI Taxonomy" id="222440"/>
    <lineage>
        <taxon>Eukaryota</taxon>
        <taxon>Metamonada</taxon>
        <taxon>Preaxostyla</taxon>
        <taxon>Oxymonadida</taxon>
        <taxon>Streblomastigidae</taxon>
        <taxon>Streblomastix</taxon>
    </lineage>
</organism>
<accession>A0A5J4UDP9</accession>
<dbReference type="Proteomes" id="UP000324800">
    <property type="component" value="Unassembled WGS sequence"/>
</dbReference>
<name>A0A5J4UDP9_9EUKA</name>